<comment type="caution">
    <text evidence="1">The sequence shown here is derived from an EMBL/GenBank/DDBJ whole genome shotgun (WGS) entry which is preliminary data.</text>
</comment>
<dbReference type="EMBL" id="CABFNQ020000700">
    <property type="protein sequence ID" value="CAH0024823.1"/>
    <property type="molecule type" value="Genomic_DNA"/>
</dbReference>
<evidence type="ECO:0000313" key="2">
    <source>
        <dbReference type="Proteomes" id="UP000696573"/>
    </source>
</evidence>
<gene>
    <name evidence="1" type="ORF">CRHIZ90672A_00012008</name>
</gene>
<sequence length="117" mass="13348">MHLLDVFFELLIEDGIIDNVWSDSWNEIDNVNFLDRGINRCNEYPNGKTISPSYGHLPNLAGDAEQYFSRWADFIARNNSIPDQISLHFLYGNRDLNTSISSSKQYLEAGGIDYQGV</sequence>
<dbReference type="Proteomes" id="UP000696573">
    <property type="component" value="Unassembled WGS sequence"/>
</dbReference>
<proteinExistence type="predicted"/>
<organism evidence="1 2">
    <name type="scientific">Clonostachys rhizophaga</name>
    <dbReference type="NCBI Taxonomy" id="160324"/>
    <lineage>
        <taxon>Eukaryota</taxon>
        <taxon>Fungi</taxon>
        <taxon>Dikarya</taxon>
        <taxon>Ascomycota</taxon>
        <taxon>Pezizomycotina</taxon>
        <taxon>Sordariomycetes</taxon>
        <taxon>Hypocreomycetidae</taxon>
        <taxon>Hypocreales</taxon>
        <taxon>Bionectriaceae</taxon>
        <taxon>Clonostachys</taxon>
    </lineage>
</organism>
<name>A0A9N9VN93_9HYPO</name>
<protein>
    <submittedName>
        <fullName evidence="1">Uncharacterized protein</fullName>
    </submittedName>
</protein>
<evidence type="ECO:0000313" key="1">
    <source>
        <dbReference type="EMBL" id="CAH0024823.1"/>
    </source>
</evidence>
<accession>A0A9N9VN93</accession>
<dbReference type="OrthoDB" id="3445803at2759"/>
<reference evidence="1" key="1">
    <citation type="submission" date="2021-10" db="EMBL/GenBank/DDBJ databases">
        <authorList>
            <person name="Piombo E."/>
        </authorList>
    </citation>
    <scope>NUCLEOTIDE SEQUENCE</scope>
</reference>
<keyword evidence="2" id="KW-1185">Reference proteome</keyword>
<dbReference type="AlphaFoldDB" id="A0A9N9VN93"/>